<sequence length="677" mass="75074">MKRLLLTTLLLTGFSLLSKAQVVQWASSVIEFSSELTPIQYSAKQALGKPNVLPAGGQSPNAWAPDKPKRKEFLKLGFANPLSIRQIAIAESHNPSAIYRVLAYDPAGKEYVINTLNPMAIPLKGRMLNIFVEQTPYKVAAVKIEFDGAALPDYFSIDAVAISDSNYPIIADIPQMQMLASGILIEALDKNVNSEYKELNPLLSPDGKTLYFSRSNHPENIGGVNDKEDIWYSELDSTGRWQLAKNMGPQFNNKGPNFVNTIRSITPDGKAAIMVLGNRYDNQGKMSAGVSITSNVSGVWSAPKVLNIRNDYNFNEKANYFLADNRKTLLMSVQRSDSHGDRDLYVTFMSADSAWSEPLNLGDVVNTAAEESGPFLASDDKTLYFSSKGFSGYGGNDIYVSRRLDDTWTNWSEPENLGPEINSPLEDLFFNIPSSSDYAYYSRGVTETNTDIFRVKLPIVKSPEPWITVRGKVIDKTTGKPVGAKIIYEELPSGRELGVAQSNPQTGEYEIRLPAGRLYGIRTEAEGKISESQNLDLRGITADKVIDHKDFDLSPLLVTSPTPEAVIVLNNVFFDFDKATLKPESYPELNRLVTFLNNNAGVHVQIAGHTDSVGPEPYNLDLSKRRANSVAEYLYDKGITKEKVKTVFFGETKPVDTNATKEGRKKNRRVEFKIVNL</sequence>
<dbReference type="AlphaFoldDB" id="A0AAP2D6C2"/>
<dbReference type="PROSITE" id="PS51123">
    <property type="entry name" value="OMPA_2"/>
    <property type="match status" value="1"/>
</dbReference>
<dbReference type="PANTHER" id="PTHR30329:SF21">
    <property type="entry name" value="LIPOPROTEIN YIAD-RELATED"/>
    <property type="match status" value="1"/>
</dbReference>
<dbReference type="GO" id="GO:0009279">
    <property type="term" value="C:cell outer membrane"/>
    <property type="evidence" value="ECO:0007669"/>
    <property type="project" value="UniProtKB-SubCell"/>
</dbReference>
<dbReference type="InterPro" id="IPR050330">
    <property type="entry name" value="Bact_OuterMem_StrucFunc"/>
</dbReference>
<comment type="subcellular location">
    <subcellularLocation>
        <location evidence="1">Cell outer membrane</location>
    </subcellularLocation>
</comment>
<dbReference type="SUPFAM" id="SSF82171">
    <property type="entry name" value="DPP6 N-terminal domain-like"/>
    <property type="match status" value="1"/>
</dbReference>
<accession>A0AAP2D6C2</accession>
<dbReference type="Pfam" id="PF07676">
    <property type="entry name" value="PD40"/>
    <property type="match status" value="2"/>
</dbReference>
<gene>
    <name evidence="7" type="ORF">KK078_01595</name>
</gene>
<organism evidence="7 8">
    <name type="scientific">Dawidia soli</name>
    <dbReference type="NCBI Taxonomy" id="2782352"/>
    <lineage>
        <taxon>Bacteria</taxon>
        <taxon>Pseudomonadati</taxon>
        <taxon>Bacteroidota</taxon>
        <taxon>Cytophagia</taxon>
        <taxon>Cytophagales</taxon>
        <taxon>Chryseotaleaceae</taxon>
        <taxon>Dawidia</taxon>
    </lineage>
</organism>
<dbReference type="InterPro" id="IPR058897">
    <property type="entry name" value="PAPPA_SD_C"/>
</dbReference>
<dbReference type="InterPro" id="IPR036737">
    <property type="entry name" value="OmpA-like_sf"/>
</dbReference>
<dbReference type="EMBL" id="JAHESC010000002">
    <property type="protein sequence ID" value="MBT1685225.1"/>
    <property type="molecule type" value="Genomic_DNA"/>
</dbReference>
<dbReference type="Gene3D" id="3.30.1330.60">
    <property type="entry name" value="OmpA-like domain"/>
    <property type="match status" value="1"/>
</dbReference>
<evidence type="ECO:0000256" key="1">
    <source>
        <dbReference type="ARBA" id="ARBA00004442"/>
    </source>
</evidence>
<evidence type="ECO:0000256" key="4">
    <source>
        <dbReference type="PROSITE-ProRule" id="PRU00473"/>
    </source>
</evidence>
<evidence type="ECO:0000256" key="5">
    <source>
        <dbReference type="SAM" id="SignalP"/>
    </source>
</evidence>
<evidence type="ECO:0000313" key="7">
    <source>
        <dbReference type="EMBL" id="MBT1685225.1"/>
    </source>
</evidence>
<dbReference type="PRINTS" id="PR01021">
    <property type="entry name" value="OMPADOMAIN"/>
</dbReference>
<dbReference type="Pfam" id="PF00691">
    <property type="entry name" value="OmpA"/>
    <property type="match status" value="1"/>
</dbReference>
<feature type="domain" description="OmpA-like" evidence="6">
    <location>
        <begin position="561"/>
        <end position="677"/>
    </location>
</feature>
<name>A0AAP2D6C2_9BACT</name>
<evidence type="ECO:0000256" key="3">
    <source>
        <dbReference type="ARBA" id="ARBA00023237"/>
    </source>
</evidence>
<protein>
    <submittedName>
        <fullName evidence="7">OmpA family protein</fullName>
    </submittedName>
</protein>
<comment type="caution">
    <text evidence="7">The sequence shown here is derived from an EMBL/GenBank/DDBJ whole genome shotgun (WGS) entry which is preliminary data.</text>
</comment>
<dbReference type="InterPro" id="IPR006665">
    <property type="entry name" value="OmpA-like"/>
</dbReference>
<evidence type="ECO:0000313" key="8">
    <source>
        <dbReference type="Proteomes" id="UP001319180"/>
    </source>
</evidence>
<dbReference type="Proteomes" id="UP001319180">
    <property type="component" value="Unassembled WGS sequence"/>
</dbReference>
<dbReference type="RefSeq" id="WP_254088479.1">
    <property type="nucleotide sequence ID" value="NZ_JAHESC010000002.1"/>
</dbReference>
<evidence type="ECO:0000256" key="2">
    <source>
        <dbReference type="ARBA" id="ARBA00023136"/>
    </source>
</evidence>
<evidence type="ECO:0000259" key="6">
    <source>
        <dbReference type="PROSITE" id="PS51123"/>
    </source>
</evidence>
<dbReference type="Pfam" id="PF25900">
    <property type="entry name" value="PAPPA"/>
    <property type="match status" value="1"/>
</dbReference>
<reference evidence="7 8" key="1">
    <citation type="submission" date="2021-05" db="EMBL/GenBank/DDBJ databases">
        <title>A Polyphasic approach of four new species of the genus Ohtaekwangia: Ohtaekwangia histidinii sp. nov., Ohtaekwangia cretensis sp. nov., Ohtaekwangia indiensis sp. nov., Ohtaekwangia reichenbachii sp. nov. from diverse environment.</title>
        <authorList>
            <person name="Octaviana S."/>
        </authorList>
    </citation>
    <scope>NUCLEOTIDE SEQUENCE [LARGE SCALE GENOMIC DNA]</scope>
    <source>
        <strain evidence="7 8">PWU37</strain>
    </source>
</reference>
<dbReference type="SUPFAM" id="SSF103088">
    <property type="entry name" value="OmpA-like"/>
    <property type="match status" value="1"/>
</dbReference>
<feature type="chain" id="PRO_5043020194" evidence="5">
    <location>
        <begin position="21"/>
        <end position="677"/>
    </location>
</feature>
<dbReference type="InterPro" id="IPR006664">
    <property type="entry name" value="OMP_bac"/>
</dbReference>
<dbReference type="PANTHER" id="PTHR30329">
    <property type="entry name" value="STATOR ELEMENT OF FLAGELLAR MOTOR COMPLEX"/>
    <property type="match status" value="1"/>
</dbReference>
<proteinExistence type="predicted"/>
<keyword evidence="3" id="KW-0998">Cell outer membrane</keyword>
<keyword evidence="8" id="KW-1185">Reference proteome</keyword>
<feature type="signal peptide" evidence="5">
    <location>
        <begin position="1"/>
        <end position="20"/>
    </location>
</feature>
<keyword evidence="2 4" id="KW-0472">Membrane</keyword>
<dbReference type="CDD" id="cd07185">
    <property type="entry name" value="OmpA_C-like"/>
    <property type="match status" value="1"/>
</dbReference>
<dbReference type="InterPro" id="IPR011659">
    <property type="entry name" value="WD40"/>
</dbReference>
<keyword evidence="5" id="KW-0732">Signal</keyword>